<dbReference type="Pfam" id="PF00028">
    <property type="entry name" value="Cadherin"/>
    <property type="match status" value="1"/>
</dbReference>
<dbReference type="AlphaFoldDB" id="A0A6G7J276"/>
<dbReference type="Gene3D" id="2.60.40.60">
    <property type="entry name" value="Cadherins"/>
    <property type="match status" value="2"/>
</dbReference>
<dbReference type="GO" id="GO:0005509">
    <property type="term" value="F:calcium ion binding"/>
    <property type="evidence" value="ECO:0007669"/>
    <property type="project" value="InterPro"/>
</dbReference>
<dbReference type="KEGG" id="mut:GVT53_08770"/>
<dbReference type="InterPro" id="IPR015919">
    <property type="entry name" value="Cadherin-like_sf"/>
</dbReference>
<dbReference type="PROSITE" id="PS50093">
    <property type="entry name" value="PKD"/>
    <property type="match status" value="1"/>
</dbReference>
<dbReference type="InterPro" id="IPR005046">
    <property type="entry name" value="DUF285"/>
</dbReference>
<evidence type="ECO:0000256" key="1">
    <source>
        <dbReference type="ARBA" id="ARBA00022692"/>
    </source>
</evidence>
<evidence type="ECO:0000259" key="4">
    <source>
        <dbReference type="PROSITE" id="PS50268"/>
    </source>
</evidence>
<dbReference type="Proteomes" id="UP000502928">
    <property type="component" value="Chromosome"/>
</dbReference>
<feature type="domain" description="PKD" evidence="3">
    <location>
        <begin position="260"/>
        <end position="294"/>
    </location>
</feature>
<dbReference type="InterPro" id="IPR011889">
    <property type="entry name" value="Liste_lipo_26"/>
</dbReference>
<dbReference type="InterPro" id="IPR000601">
    <property type="entry name" value="PKD_dom"/>
</dbReference>
<evidence type="ECO:0000259" key="3">
    <source>
        <dbReference type="PROSITE" id="PS50093"/>
    </source>
</evidence>
<evidence type="ECO:0000256" key="2">
    <source>
        <dbReference type="ARBA" id="ARBA00022989"/>
    </source>
</evidence>
<dbReference type="PROSITE" id="PS50268">
    <property type="entry name" value="CADHERIN_2"/>
    <property type="match status" value="1"/>
</dbReference>
<organism evidence="5 6">
    <name type="scientific">Flagellimonas oceani</name>
    <dbReference type="NCBI Taxonomy" id="2698672"/>
    <lineage>
        <taxon>Bacteria</taxon>
        <taxon>Pseudomonadati</taxon>
        <taxon>Bacteroidota</taxon>
        <taxon>Flavobacteriia</taxon>
        <taxon>Flavobacteriales</taxon>
        <taxon>Flavobacteriaceae</taxon>
        <taxon>Flagellimonas</taxon>
    </lineage>
</organism>
<proteinExistence type="predicted"/>
<name>A0A6G7J276_9FLAO</name>
<dbReference type="PANTHER" id="PTHR24026">
    <property type="entry name" value="FAT ATYPICAL CADHERIN-RELATED"/>
    <property type="match status" value="1"/>
</dbReference>
<gene>
    <name evidence="5" type="ORF">GVT53_08770</name>
</gene>
<sequence length="501" mass="54664">MTSKKLFLSMFAMAILWSCSKDDGPKEFANQPPVIYDQTLNVLEKTVTDTQTVGLVKAYDANMVTKLAFSITANSNDLFVIEGATGALGIKTGKTLDLVETPLQKITVAVTDGEREDSAEITICDCTPTFAKDAYEFEVSENISSDELIHAFEIIDVDTDPKDLVITISTNDNGLFAINTKGELRLASNKSLDFETATEHNIKVSVTDGVETTEVEVKIVVLNEVEGISDDPTSFVTTWKTEEAGEKIVIGTQNAYNYDFTIDWGDGTVEDIVQVNVGSFEHTYEEAGTYTVAIQGVFPAIRMENSNTKGNLIGLEQWGDIAWYSMTAAFLECENMIYNATDVPDISNVSSMLVMFAGATAFNGDLSLWNVENVTDMGAMFSGATTFNGDLSDWDTKNITNMSYMFSKAEAFDQDLGGWKIGSIEDMSNMFDNSGMSKENLNATIIGWNSYVDANNGPIDISVGIDNLTVCGAAALSAGDNLMLNYNWEFTGTAEFLEECN</sequence>
<evidence type="ECO:0000313" key="6">
    <source>
        <dbReference type="Proteomes" id="UP000502928"/>
    </source>
</evidence>
<dbReference type="GO" id="GO:0005886">
    <property type="term" value="C:plasma membrane"/>
    <property type="evidence" value="ECO:0007669"/>
    <property type="project" value="UniProtKB-SubCell"/>
</dbReference>
<reference evidence="5 6" key="1">
    <citation type="submission" date="2020-02" db="EMBL/GenBank/DDBJ databases">
        <title>Complete genome of Muricauda sp. 501str8.</title>
        <authorList>
            <person name="Dong B."/>
            <person name="Zhu S."/>
            <person name="Yang J."/>
            <person name="Chen J."/>
        </authorList>
    </citation>
    <scope>NUCLEOTIDE SEQUENCE [LARGE SCALE GENOMIC DNA]</scope>
    <source>
        <strain evidence="5 6">501str8</strain>
    </source>
</reference>
<dbReference type="EMBL" id="CP049616">
    <property type="protein sequence ID" value="QII44770.1"/>
    <property type="molecule type" value="Genomic_DNA"/>
</dbReference>
<dbReference type="InterPro" id="IPR002126">
    <property type="entry name" value="Cadherin-like_dom"/>
</dbReference>
<dbReference type="SMART" id="SM00112">
    <property type="entry name" value="CA"/>
    <property type="match status" value="2"/>
</dbReference>
<keyword evidence="6" id="KW-1185">Reference proteome</keyword>
<dbReference type="SUPFAM" id="SSF49313">
    <property type="entry name" value="Cadherin-like"/>
    <property type="match status" value="2"/>
</dbReference>
<dbReference type="CDD" id="cd11304">
    <property type="entry name" value="Cadherin_repeat"/>
    <property type="match status" value="2"/>
</dbReference>
<dbReference type="PANTHER" id="PTHR24026:SF126">
    <property type="entry name" value="PROTOCADHERIN FAT 4"/>
    <property type="match status" value="1"/>
</dbReference>
<keyword evidence="2" id="KW-0472">Membrane</keyword>
<dbReference type="GO" id="GO:0007156">
    <property type="term" value="P:homophilic cell adhesion via plasma membrane adhesion molecules"/>
    <property type="evidence" value="ECO:0007669"/>
    <property type="project" value="InterPro"/>
</dbReference>
<feature type="domain" description="Cadherin" evidence="4">
    <location>
        <begin position="131"/>
        <end position="234"/>
    </location>
</feature>
<dbReference type="Pfam" id="PF03382">
    <property type="entry name" value="DUF285"/>
    <property type="match status" value="1"/>
</dbReference>
<keyword evidence="1" id="KW-0812">Transmembrane</keyword>
<dbReference type="Gene3D" id="2.60.40.10">
    <property type="entry name" value="Immunoglobulins"/>
    <property type="match status" value="1"/>
</dbReference>
<keyword evidence="2" id="KW-1133">Transmembrane helix</keyword>
<dbReference type="InterPro" id="IPR013783">
    <property type="entry name" value="Ig-like_fold"/>
</dbReference>
<dbReference type="NCBIfam" id="TIGR02167">
    <property type="entry name" value="Liste_lipo_26"/>
    <property type="match status" value="2"/>
</dbReference>
<dbReference type="RefSeq" id="WP_166248301.1">
    <property type="nucleotide sequence ID" value="NZ_CP049616.1"/>
</dbReference>
<evidence type="ECO:0000313" key="5">
    <source>
        <dbReference type="EMBL" id="QII44770.1"/>
    </source>
</evidence>
<protein>
    <submittedName>
        <fullName evidence="5">BspA family leucine-rich repeat surface protein</fullName>
    </submittedName>
</protein>
<accession>A0A6G7J276</accession>